<keyword evidence="3" id="KW-0328">Glycosyltransferase</keyword>
<evidence type="ECO:0000256" key="3">
    <source>
        <dbReference type="ARBA" id="ARBA00022676"/>
    </source>
</evidence>
<dbReference type="InterPro" id="IPR038063">
    <property type="entry name" value="Transpep_catalytic_dom"/>
</dbReference>
<evidence type="ECO:0000256" key="2">
    <source>
        <dbReference type="ARBA" id="ARBA00005992"/>
    </source>
</evidence>
<dbReference type="UniPathway" id="UPA00219"/>
<dbReference type="GO" id="GO:0008360">
    <property type="term" value="P:regulation of cell shape"/>
    <property type="evidence" value="ECO:0007669"/>
    <property type="project" value="UniProtKB-UniRule"/>
</dbReference>
<keyword evidence="5" id="KW-0378">Hydrolase</keyword>
<dbReference type="CDD" id="cd16913">
    <property type="entry name" value="YkuD_like"/>
    <property type="match status" value="1"/>
</dbReference>
<dbReference type="GO" id="GO:0005576">
    <property type="term" value="C:extracellular region"/>
    <property type="evidence" value="ECO:0007669"/>
    <property type="project" value="TreeGrafter"/>
</dbReference>
<dbReference type="GO" id="GO:0071555">
    <property type="term" value="P:cell wall organization"/>
    <property type="evidence" value="ECO:0007669"/>
    <property type="project" value="UniProtKB-UniRule"/>
</dbReference>
<dbReference type="Proteomes" id="UP000502297">
    <property type="component" value="Chromosome"/>
</dbReference>
<dbReference type="KEGG" id="asha:G8E00_12310"/>
<evidence type="ECO:0000256" key="1">
    <source>
        <dbReference type="ARBA" id="ARBA00004752"/>
    </source>
</evidence>
<dbReference type="Pfam" id="PF03734">
    <property type="entry name" value="YkuD"/>
    <property type="match status" value="1"/>
</dbReference>
<keyword evidence="12" id="KW-1185">Reference proteome</keyword>
<gene>
    <name evidence="11" type="ORF">G8E00_12310</name>
</gene>
<evidence type="ECO:0000256" key="6">
    <source>
        <dbReference type="ARBA" id="ARBA00022960"/>
    </source>
</evidence>
<keyword evidence="4" id="KW-0808">Transferase</keyword>
<dbReference type="GO" id="GO:0071972">
    <property type="term" value="F:peptidoglycan L,D-transpeptidase activity"/>
    <property type="evidence" value="ECO:0007669"/>
    <property type="project" value="TreeGrafter"/>
</dbReference>
<dbReference type="Gene3D" id="2.40.440.10">
    <property type="entry name" value="L,D-transpeptidase catalytic domain-like"/>
    <property type="match status" value="1"/>
</dbReference>
<dbReference type="InterPro" id="IPR050979">
    <property type="entry name" value="LD-transpeptidase"/>
</dbReference>
<evidence type="ECO:0000256" key="9">
    <source>
        <dbReference type="PROSITE-ProRule" id="PRU01373"/>
    </source>
</evidence>
<keyword evidence="8 9" id="KW-0961">Cell wall biogenesis/degradation</keyword>
<name>A0A6G8RXY9_9GAMM</name>
<keyword evidence="7 9" id="KW-0573">Peptidoglycan synthesis</keyword>
<evidence type="ECO:0000256" key="5">
    <source>
        <dbReference type="ARBA" id="ARBA00022801"/>
    </source>
</evidence>
<dbReference type="PANTHER" id="PTHR30582:SF24">
    <property type="entry name" value="L,D-TRANSPEPTIDASE ERFK_SRFK-RELATED"/>
    <property type="match status" value="1"/>
</dbReference>
<organism evidence="11 12">
    <name type="scientific">Acinetobacter shaoyimingii</name>
    <dbReference type="NCBI Taxonomy" id="2715164"/>
    <lineage>
        <taxon>Bacteria</taxon>
        <taxon>Pseudomonadati</taxon>
        <taxon>Pseudomonadota</taxon>
        <taxon>Gammaproteobacteria</taxon>
        <taxon>Moraxellales</taxon>
        <taxon>Moraxellaceae</taxon>
        <taxon>Acinetobacter</taxon>
    </lineage>
</organism>
<evidence type="ECO:0000259" key="10">
    <source>
        <dbReference type="PROSITE" id="PS52029"/>
    </source>
</evidence>
<proteinExistence type="inferred from homology"/>
<accession>A0A6G8RXY9</accession>
<keyword evidence="6 9" id="KW-0133">Cell shape</keyword>
<feature type="active site" description="Nucleophile" evidence="9">
    <location>
        <position position="136"/>
    </location>
</feature>
<feature type="active site" description="Proton donor/acceptor" evidence="9">
    <location>
        <position position="120"/>
    </location>
</feature>
<dbReference type="GO" id="GO:0016757">
    <property type="term" value="F:glycosyltransferase activity"/>
    <property type="evidence" value="ECO:0007669"/>
    <property type="project" value="UniProtKB-KW"/>
</dbReference>
<comment type="similarity">
    <text evidence="2">Belongs to the YkuD family.</text>
</comment>
<dbReference type="NCBIfam" id="NF040925">
    <property type="entry name" value="LD_carbox_ElsL"/>
    <property type="match status" value="1"/>
</dbReference>
<evidence type="ECO:0000313" key="12">
    <source>
        <dbReference type="Proteomes" id="UP000502297"/>
    </source>
</evidence>
<sequence>MYSLDQADILIDLVSQTLSLPKLNKFYLISTGLNGIGEQENSGKTPRGWHRVAQKIGATEPFNAVFKARQWTGEIYSRELGQQQPDRDWILTRILWLDGLQEGFNRGVGCDTFKRYIYIHGTPETEPMGIPKSHGCIRMYSGDVQELFDLVQEGALVYLSDEKILEKK</sequence>
<feature type="domain" description="L,D-TPase catalytic" evidence="10">
    <location>
        <begin position="7"/>
        <end position="160"/>
    </location>
</feature>
<evidence type="ECO:0000256" key="8">
    <source>
        <dbReference type="ARBA" id="ARBA00023316"/>
    </source>
</evidence>
<evidence type="ECO:0000256" key="7">
    <source>
        <dbReference type="ARBA" id="ARBA00022984"/>
    </source>
</evidence>
<reference evidence="11 12" key="1">
    <citation type="submission" date="2020-03" db="EMBL/GenBank/DDBJ databases">
        <authorList>
            <person name="Zhu W."/>
        </authorList>
    </citation>
    <scope>NUCLEOTIDE SEQUENCE [LARGE SCALE GENOMIC DNA]</scope>
    <source>
        <strain evidence="11 12">323-1</strain>
    </source>
</reference>
<comment type="pathway">
    <text evidence="1 9">Cell wall biogenesis; peptidoglycan biosynthesis.</text>
</comment>
<dbReference type="RefSeq" id="WP_166225002.1">
    <property type="nucleotide sequence ID" value="NZ_CP049801.1"/>
</dbReference>
<dbReference type="GO" id="GO:0018104">
    <property type="term" value="P:peptidoglycan-protein cross-linking"/>
    <property type="evidence" value="ECO:0007669"/>
    <property type="project" value="TreeGrafter"/>
</dbReference>
<dbReference type="PANTHER" id="PTHR30582">
    <property type="entry name" value="L,D-TRANSPEPTIDASE"/>
    <property type="match status" value="1"/>
</dbReference>
<dbReference type="PROSITE" id="PS52029">
    <property type="entry name" value="LD_TPASE"/>
    <property type="match status" value="1"/>
</dbReference>
<protein>
    <submittedName>
        <fullName evidence="11">L,D-transpeptidase</fullName>
    </submittedName>
</protein>
<dbReference type="AlphaFoldDB" id="A0A6G8RXY9"/>
<evidence type="ECO:0000313" key="11">
    <source>
        <dbReference type="EMBL" id="QIO06668.1"/>
    </source>
</evidence>
<evidence type="ECO:0000256" key="4">
    <source>
        <dbReference type="ARBA" id="ARBA00022679"/>
    </source>
</evidence>
<dbReference type="InterPro" id="IPR005490">
    <property type="entry name" value="LD_TPept_cat_dom"/>
</dbReference>
<dbReference type="SUPFAM" id="SSF141523">
    <property type="entry name" value="L,D-transpeptidase catalytic domain-like"/>
    <property type="match status" value="1"/>
</dbReference>
<dbReference type="EMBL" id="CP049801">
    <property type="protein sequence ID" value="QIO06668.1"/>
    <property type="molecule type" value="Genomic_DNA"/>
</dbReference>